<keyword evidence="2" id="KW-0645">Protease</keyword>
<dbReference type="Gene3D" id="3.40.395.10">
    <property type="entry name" value="Adenoviral Proteinase, Chain A"/>
    <property type="match status" value="1"/>
</dbReference>
<comment type="similarity">
    <text evidence="1">Belongs to the peptidase C48 family.</text>
</comment>
<evidence type="ECO:0000256" key="1">
    <source>
        <dbReference type="ARBA" id="ARBA00005234"/>
    </source>
</evidence>
<dbReference type="Pfam" id="PF02902">
    <property type="entry name" value="Peptidase_C48"/>
    <property type="match status" value="1"/>
</dbReference>
<sequence>MYTTALQEKIDVDTKSDQEQAVMPNSAGPSNIVVREDEIGSGDDLTDEDAAEAKEGCRTVVLSDSPTELAPKHVPVADEEELAALLLANMHLDAGGCDLDNEFFLQLATPGVWVNSTHIEVLMEYSERRYGLGVHLERGMFVAPWFTAHMQGKGRSFKAARRKTGVAGDAKITNYLTRPRQRWGMEVDRLYTPMIWGGTHWVGLCISLSDWAIYVFDPNPLGKTME</sequence>
<reference evidence="6" key="1">
    <citation type="submission" date="2018-11" db="EMBL/GenBank/DDBJ databases">
        <authorList>
            <consortium name="Genoscope - CEA"/>
            <person name="William W."/>
        </authorList>
    </citation>
    <scope>NUCLEOTIDE SEQUENCE</scope>
</reference>
<evidence type="ECO:0000259" key="5">
    <source>
        <dbReference type="PROSITE" id="PS50600"/>
    </source>
</evidence>
<gene>
    <name evidence="6" type="ORF">BOLC7T42719H</name>
</gene>
<dbReference type="AlphaFoldDB" id="A0A3P6F1C9"/>
<organism evidence="6">
    <name type="scientific">Brassica oleracea</name>
    <name type="common">Wild cabbage</name>
    <dbReference type="NCBI Taxonomy" id="3712"/>
    <lineage>
        <taxon>Eukaryota</taxon>
        <taxon>Viridiplantae</taxon>
        <taxon>Streptophyta</taxon>
        <taxon>Embryophyta</taxon>
        <taxon>Tracheophyta</taxon>
        <taxon>Spermatophyta</taxon>
        <taxon>Magnoliopsida</taxon>
        <taxon>eudicotyledons</taxon>
        <taxon>Gunneridae</taxon>
        <taxon>Pentapetalae</taxon>
        <taxon>rosids</taxon>
        <taxon>malvids</taxon>
        <taxon>Brassicales</taxon>
        <taxon>Brassicaceae</taxon>
        <taxon>Brassiceae</taxon>
        <taxon>Brassica</taxon>
    </lineage>
</organism>
<dbReference type="GO" id="GO:0006508">
    <property type="term" value="P:proteolysis"/>
    <property type="evidence" value="ECO:0007669"/>
    <property type="project" value="UniProtKB-KW"/>
</dbReference>
<dbReference type="EMBL" id="LR031876">
    <property type="protein sequence ID" value="VDD37159.1"/>
    <property type="molecule type" value="Genomic_DNA"/>
</dbReference>
<evidence type="ECO:0000256" key="3">
    <source>
        <dbReference type="ARBA" id="ARBA00022801"/>
    </source>
</evidence>
<dbReference type="PROSITE" id="PS50600">
    <property type="entry name" value="ULP_PROTEASE"/>
    <property type="match status" value="1"/>
</dbReference>
<evidence type="ECO:0000313" key="6">
    <source>
        <dbReference type="EMBL" id="VDD37159.1"/>
    </source>
</evidence>
<feature type="compositionally biased region" description="Basic and acidic residues" evidence="4">
    <location>
        <begin position="8"/>
        <end position="18"/>
    </location>
</feature>
<proteinExistence type="inferred from homology"/>
<dbReference type="GO" id="GO:0008234">
    <property type="term" value="F:cysteine-type peptidase activity"/>
    <property type="evidence" value="ECO:0007669"/>
    <property type="project" value="InterPro"/>
</dbReference>
<accession>A0A3P6F1C9</accession>
<evidence type="ECO:0000256" key="4">
    <source>
        <dbReference type="SAM" id="MobiDB-lite"/>
    </source>
</evidence>
<dbReference type="InterPro" id="IPR038765">
    <property type="entry name" value="Papain-like_cys_pep_sf"/>
</dbReference>
<name>A0A3P6F1C9_BRAOL</name>
<feature type="domain" description="Ubiquitin-like protease family profile" evidence="5">
    <location>
        <begin position="97"/>
        <end position="226"/>
    </location>
</feature>
<dbReference type="SUPFAM" id="SSF54001">
    <property type="entry name" value="Cysteine proteinases"/>
    <property type="match status" value="1"/>
</dbReference>
<feature type="region of interest" description="Disordered" evidence="4">
    <location>
        <begin position="1"/>
        <end position="29"/>
    </location>
</feature>
<evidence type="ECO:0000256" key="2">
    <source>
        <dbReference type="ARBA" id="ARBA00022670"/>
    </source>
</evidence>
<dbReference type="InterPro" id="IPR003653">
    <property type="entry name" value="Peptidase_C48_C"/>
</dbReference>
<keyword evidence="3" id="KW-0378">Hydrolase</keyword>
<protein>
    <recommendedName>
        <fullName evidence="5">Ubiquitin-like protease family profile domain-containing protein</fullName>
    </recommendedName>
</protein>